<organism evidence="2 3">
    <name type="scientific">Portunus trituberculatus</name>
    <name type="common">Swimming crab</name>
    <name type="synonym">Neptunus trituberculatus</name>
    <dbReference type="NCBI Taxonomy" id="210409"/>
    <lineage>
        <taxon>Eukaryota</taxon>
        <taxon>Metazoa</taxon>
        <taxon>Ecdysozoa</taxon>
        <taxon>Arthropoda</taxon>
        <taxon>Crustacea</taxon>
        <taxon>Multicrustacea</taxon>
        <taxon>Malacostraca</taxon>
        <taxon>Eumalacostraca</taxon>
        <taxon>Eucarida</taxon>
        <taxon>Decapoda</taxon>
        <taxon>Pleocyemata</taxon>
        <taxon>Brachyura</taxon>
        <taxon>Eubrachyura</taxon>
        <taxon>Portunoidea</taxon>
        <taxon>Portunidae</taxon>
        <taxon>Portuninae</taxon>
        <taxon>Portunus</taxon>
    </lineage>
</organism>
<reference evidence="2 3" key="1">
    <citation type="submission" date="2019-05" db="EMBL/GenBank/DDBJ databases">
        <title>Another draft genome of Portunus trituberculatus and its Hox gene families provides insights of decapod evolution.</title>
        <authorList>
            <person name="Jeong J.-H."/>
            <person name="Song I."/>
            <person name="Kim S."/>
            <person name="Choi T."/>
            <person name="Kim D."/>
            <person name="Ryu S."/>
            <person name="Kim W."/>
        </authorList>
    </citation>
    <scope>NUCLEOTIDE SEQUENCE [LARGE SCALE GENOMIC DNA]</scope>
    <source>
        <tissue evidence="2">Muscle</tissue>
    </source>
</reference>
<feature type="region of interest" description="Disordered" evidence="1">
    <location>
        <begin position="1"/>
        <end position="20"/>
    </location>
</feature>
<dbReference type="AlphaFoldDB" id="A0A5B7IHW7"/>
<name>A0A5B7IHW7_PORTR</name>
<evidence type="ECO:0000313" key="2">
    <source>
        <dbReference type="EMBL" id="MPC85071.1"/>
    </source>
</evidence>
<evidence type="ECO:0000313" key="3">
    <source>
        <dbReference type="Proteomes" id="UP000324222"/>
    </source>
</evidence>
<sequence>MIKPRRPHSAPGSRRSSPLRYLGYPPLQQVLPLCSGPLCFKASGPIQQRKGVRHLQISLR</sequence>
<dbReference type="EMBL" id="VSRR010067228">
    <property type="protein sequence ID" value="MPC85071.1"/>
    <property type="molecule type" value="Genomic_DNA"/>
</dbReference>
<keyword evidence="3" id="KW-1185">Reference proteome</keyword>
<accession>A0A5B7IHW7</accession>
<protein>
    <submittedName>
        <fullName evidence="2">Uncharacterized protein</fullName>
    </submittedName>
</protein>
<proteinExistence type="predicted"/>
<gene>
    <name evidence="2" type="ORF">E2C01_079830</name>
</gene>
<dbReference type="Proteomes" id="UP000324222">
    <property type="component" value="Unassembled WGS sequence"/>
</dbReference>
<comment type="caution">
    <text evidence="2">The sequence shown here is derived from an EMBL/GenBank/DDBJ whole genome shotgun (WGS) entry which is preliminary data.</text>
</comment>
<evidence type="ECO:0000256" key="1">
    <source>
        <dbReference type="SAM" id="MobiDB-lite"/>
    </source>
</evidence>